<feature type="active site" description="Proton donor" evidence="5">
    <location>
        <position position="212"/>
    </location>
</feature>
<dbReference type="GO" id="GO:0000034">
    <property type="term" value="F:adenine deaminase activity"/>
    <property type="evidence" value="ECO:0007669"/>
    <property type="project" value="UniProtKB-UniRule"/>
</dbReference>
<comment type="subcellular location">
    <subcellularLocation>
        <location evidence="5">Cytoplasm</location>
    </subcellularLocation>
    <subcellularLocation>
        <location evidence="5">Nucleus</location>
    </subcellularLocation>
</comment>
<keyword evidence="3 5" id="KW-0862">Zinc</keyword>
<keyword evidence="4 5" id="KW-0546">Nucleotide metabolism</keyword>
<dbReference type="InterPro" id="IPR006330">
    <property type="entry name" value="Ado/ade_deaminase"/>
</dbReference>
<evidence type="ECO:0000256" key="1">
    <source>
        <dbReference type="ARBA" id="ARBA00022723"/>
    </source>
</evidence>
<dbReference type="OrthoDB" id="272271at2759"/>
<dbReference type="SUPFAM" id="SSF51556">
    <property type="entry name" value="Metallo-dependent hydrolases"/>
    <property type="match status" value="1"/>
</dbReference>
<feature type="binding site" evidence="5">
    <location>
        <position position="291"/>
    </location>
    <ligand>
        <name>Zn(2+)</name>
        <dbReference type="ChEBI" id="CHEBI:29105"/>
        <note>catalytic</note>
    </ligand>
</feature>
<dbReference type="PANTHER" id="PTHR43114:SF6">
    <property type="entry name" value="ADENINE DEAMINASE"/>
    <property type="match status" value="1"/>
</dbReference>
<dbReference type="GO" id="GO:0005634">
    <property type="term" value="C:nucleus"/>
    <property type="evidence" value="ECO:0007669"/>
    <property type="project" value="UniProtKB-SubCell"/>
</dbReference>
<dbReference type="GO" id="GO:0005829">
    <property type="term" value="C:cytosol"/>
    <property type="evidence" value="ECO:0007669"/>
    <property type="project" value="TreeGrafter"/>
</dbReference>
<name>A0A9P9E2Z9_9HYPO</name>
<comment type="catalytic activity">
    <reaction evidence="5">
        <text>adenine + H2O + H(+) = hypoxanthine + NH4(+)</text>
        <dbReference type="Rhea" id="RHEA:23688"/>
        <dbReference type="ChEBI" id="CHEBI:15377"/>
        <dbReference type="ChEBI" id="CHEBI:15378"/>
        <dbReference type="ChEBI" id="CHEBI:16708"/>
        <dbReference type="ChEBI" id="CHEBI:17368"/>
        <dbReference type="ChEBI" id="CHEBI:28938"/>
        <dbReference type="EC" id="3.5.4.2"/>
    </reaction>
</comment>
<feature type="binding site" evidence="5">
    <location>
        <position position="19"/>
    </location>
    <ligand>
        <name>Zn(2+)</name>
        <dbReference type="ChEBI" id="CHEBI:29105"/>
        <note>catalytic</note>
    </ligand>
</feature>
<keyword evidence="2 5" id="KW-0378">Hydrolase</keyword>
<dbReference type="EC" id="3.5.4.2" evidence="5"/>
<feature type="binding site" evidence="5">
    <location>
        <position position="292"/>
    </location>
    <ligand>
        <name>substrate</name>
    </ligand>
</feature>
<dbReference type="InterPro" id="IPR001365">
    <property type="entry name" value="A_deaminase_dom"/>
</dbReference>
<protein>
    <recommendedName>
        <fullName evidence="5">Adenine deaminase</fullName>
        <shortName evidence="5">ADE</shortName>
        <ecNumber evidence="5">3.5.4.2</ecNumber>
    </recommendedName>
    <alternativeName>
        <fullName evidence="5">Adenine aminohydrolase</fullName>
        <shortName evidence="5">AAH</shortName>
    </alternativeName>
</protein>
<dbReference type="AlphaFoldDB" id="A0A9P9E2Z9"/>
<dbReference type="GO" id="GO:0008270">
    <property type="term" value="F:zinc ion binding"/>
    <property type="evidence" value="ECO:0007669"/>
    <property type="project" value="UniProtKB-UniRule"/>
</dbReference>
<dbReference type="Pfam" id="PF00962">
    <property type="entry name" value="A_deaminase"/>
    <property type="match status" value="1"/>
</dbReference>
<sequence length="351" mass="39655">MCKSPLHGFLQALPKVELHMHLEGSLSPELLFELAAKNKVPLPQHDPAFTSPAALSQRYERFSSLEDFLSYFFIGMSTLLHAADFERLAYAYFEKADSQQVKHTEVFFDPQMHISRGVLLSDVVEGFSRARARAKADFGMTTELIMCMVRHLPMESCLDMFQAADAAGLFKDGSLCGIGMDSTELERPATLYEPIYRLAKEQGIRRTMHAGEGDDCPANYVSMALDVGATRIDHGWRSVEEEAILERLVATRTLLTLCPLSNVKVKGIESIEKLPIRTFIERGVKFCINSDDPAYYGGYIQENYCAIQDTFNLTMVEWISITRNAMELSWASEERIQQMLGLLREAVALWR</sequence>
<evidence type="ECO:0000313" key="7">
    <source>
        <dbReference type="EMBL" id="KAH7128981.1"/>
    </source>
</evidence>
<feature type="domain" description="Adenosine deaminase" evidence="6">
    <location>
        <begin position="14"/>
        <end position="341"/>
    </location>
</feature>
<evidence type="ECO:0000313" key="8">
    <source>
        <dbReference type="Proteomes" id="UP000738349"/>
    </source>
</evidence>
<comment type="cofactor">
    <cofactor evidence="5">
        <name>Zn(2+)</name>
        <dbReference type="ChEBI" id="CHEBI:29105"/>
    </cofactor>
    <text evidence="5">Binds 1 zinc ion per subunit.</text>
</comment>
<dbReference type="GO" id="GO:0009117">
    <property type="term" value="P:nucleotide metabolic process"/>
    <property type="evidence" value="ECO:0007669"/>
    <property type="project" value="UniProtKB-KW"/>
</dbReference>
<keyword evidence="5" id="KW-0539">Nucleus</keyword>
<evidence type="ECO:0000256" key="2">
    <source>
        <dbReference type="ARBA" id="ARBA00022801"/>
    </source>
</evidence>
<dbReference type="PANTHER" id="PTHR43114">
    <property type="entry name" value="ADENINE DEAMINASE"/>
    <property type="match status" value="1"/>
</dbReference>
<dbReference type="InterPro" id="IPR028892">
    <property type="entry name" value="ADE"/>
</dbReference>
<comment type="function">
    <text evidence="5">Catalyzes the hydrolytic deamination of adenine to hypoxanthine. Plays an important role in the purine salvage pathway and in nitrogen catabolism.</text>
</comment>
<dbReference type="NCBIfam" id="TIGR01430">
    <property type="entry name" value="aden_deam"/>
    <property type="match status" value="1"/>
</dbReference>
<evidence type="ECO:0000256" key="5">
    <source>
        <dbReference type="HAMAP-Rule" id="MF_03145"/>
    </source>
</evidence>
<gene>
    <name evidence="5" type="primary">AAH1</name>
    <name evidence="7" type="ORF">EDB81DRAFT_906754</name>
</gene>
<dbReference type="InterPro" id="IPR032466">
    <property type="entry name" value="Metal_Hydrolase"/>
</dbReference>
<dbReference type="Gene3D" id="3.20.20.140">
    <property type="entry name" value="Metal-dependent hydrolases"/>
    <property type="match status" value="1"/>
</dbReference>
<feature type="site" description="Important for catalytic activity" evidence="5">
    <location>
        <position position="234"/>
    </location>
</feature>
<comment type="caution">
    <text evidence="7">The sequence shown here is derived from an EMBL/GenBank/DDBJ whole genome shotgun (WGS) entry which is preliminary data.</text>
</comment>
<dbReference type="CDD" id="cd01320">
    <property type="entry name" value="ADA"/>
    <property type="match status" value="1"/>
</dbReference>
<dbReference type="GO" id="GO:0043103">
    <property type="term" value="P:hypoxanthine salvage"/>
    <property type="evidence" value="ECO:0007669"/>
    <property type="project" value="UniProtKB-UniRule"/>
</dbReference>
<dbReference type="HAMAP" id="MF_01962">
    <property type="entry name" value="Adenine_deaminase"/>
    <property type="match status" value="1"/>
</dbReference>
<keyword evidence="1 5" id="KW-0479">Metal-binding</keyword>
<dbReference type="Proteomes" id="UP000738349">
    <property type="component" value="Unassembled WGS sequence"/>
</dbReference>
<dbReference type="EMBL" id="JAGMUV010000018">
    <property type="protein sequence ID" value="KAH7128981.1"/>
    <property type="molecule type" value="Genomic_DNA"/>
</dbReference>
<keyword evidence="8" id="KW-1185">Reference proteome</keyword>
<evidence type="ECO:0000256" key="4">
    <source>
        <dbReference type="ARBA" id="ARBA00023080"/>
    </source>
</evidence>
<evidence type="ECO:0000259" key="6">
    <source>
        <dbReference type="Pfam" id="PF00962"/>
    </source>
</evidence>
<reference evidence="7" key="1">
    <citation type="journal article" date="2021" name="Nat. Commun.">
        <title>Genetic determinants of endophytism in the Arabidopsis root mycobiome.</title>
        <authorList>
            <person name="Mesny F."/>
            <person name="Miyauchi S."/>
            <person name="Thiergart T."/>
            <person name="Pickel B."/>
            <person name="Atanasova L."/>
            <person name="Karlsson M."/>
            <person name="Huettel B."/>
            <person name="Barry K.W."/>
            <person name="Haridas S."/>
            <person name="Chen C."/>
            <person name="Bauer D."/>
            <person name="Andreopoulos W."/>
            <person name="Pangilinan J."/>
            <person name="LaButti K."/>
            <person name="Riley R."/>
            <person name="Lipzen A."/>
            <person name="Clum A."/>
            <person name="Drula E."/>
            <person name="Henrissat B."/>
            <person name="Kohler A."/>
            <person name="Grigoriev I.V."/>
            <person name="Martin F.M."/>
            <person name="Hacquard S."/>
        </authorList>
    </citation>
    <scope>NUCLEOTIDE SEQUENCE</scope>
    <source>
        <strain evidence="7">MPI-CAGE-AT-0147</strain>
    </source>
</reference>
<accession>A0A9P9E2Z9</accession>
<evidence type="ECO:0000256" key="3">
    <source>
        <dbReference type="ARBA" id="ARBA00022833"/>
    </source>
</evidence>
<dbReference type="GO" id="GO:0006146">
    <property type="term" value="P:adenine catabolic process"/>
    <property type="evidence" value="ECO:0007669"/>
    <property type="project" value="UniProtKB-UniRule"/>
</dbReference>
<feature type="binding site" evidence="5">
    <location>
        <position position="209"/>
    </location>
    <ligand>
        <name>Zn(2+)</name>
        <dbReference type="ChEBI" id="CHEBI:29105"/>
        <note>catalytic</note>
    </ligand>
</feature>
<organism evidence="7 8">
    <name type="scientific">Dactylonectria macrodidyma</name>
    <dbReference type="NCBI Taxonomy" id="307937"/>
    <lineage>
        <taxon>Eukaryota</taxon>
        <taxon>Fungi</taxon>
        <taxon>Dikarya</taxon>
        <taxon>Ascomycota</taxon>
        <taxon>Pezizomycotina</taxon>
        <taxon>Sordariomycetes</taxon>
        <taxon>Hypocreomycetidae</taxon>
        <taxon>Hypocreales</taxon>
        <taxon>Nectriaceae</taxon>
        <taxon>Dactylonectria</taxon>
    </lineage>
</organism>
<proteinExistence type="inferred from homology"/>
<feature type="binding site" evidence="5">
    <location>
        <position position="21"/>
    </location>
    <ligand>
        <name>Zn(2+)</name>
        <dbReference type="ChEBI" id="CHEBI:29105"/>
        <note>catalytic</note>
    </ligand>
</feature>
<keyword evidence="5" id="KW-0963">Cytoplasm</keyword>
<comment type="similarity">
    <text evidence="5">Belongs to the metallo-dependent hydrolases superfamily. Adenosine and AMP deaminases family. Adenine deaminase type 2 subfamily.</text>
</comment>